<feature type="domain" description="EAL" evidence="1">
    <location>
        <begin position="1"/>
        <end position="244"/>
    </location>
</feature>
<dbReference type="SUPFAM" id="SSF51182">
    <property type="entry name" value="RmlC-like cupins"/>
    <property type="match status" value="1"/>
</dbReference>
<dbReference type="InterPro" id="IPR014710">
    <property type="entry name" value="RmlC-like_jellyroll"/>
</dbReference>
<dbReference type="SMART" id="SM00052">
    <property type="entry name" value="EAL"/>
    <property type="match status" value="1"/>
</dbReference>
<dbReference type="EMBL" id="CP140636">
    <property type="protein sequence ID" value="WRW39834.1"/>
    <property type="molecule type" value="Genomic_DNA"/>
</dbReference>
<dbReference type="InterPro" id="IPR001633">
    <property type="entry name" value="EAL_dom"/>
</dbReference>
<dbReference type="InterPro" id="IPR013096">
    <property type="entry name" value="Cupin_2"/>
</dbReference>
<protein>
    <submittedName>
        <fullName evidence="2">EAL domain-containing protein</fullName>
    </submittedName>
</protein>
<geneLocation type="plasmid" evidence="2 3">
    <name>pRinCIP108029b</name>
</geneLocation>
<dbReference type="PANTHER" id="PTHR33121:SF79">
    <property type="entry name" value="CYCLIC DI-GMP PHOSPHODIESTERASE PDED-RELATED"/>
    <property type="match status" value="1"/>
</dbReference>
<dbReference type="PANTHER" id="PTHR33121">
    <property type="entry name" value="CYCLIC DI-GMP PHOSPHODIESTERASE PDEF"/>
    <property type="match status" value="1"/>
</dbReference>
<dbReference type="RefSeq" id="WP_246288866.1">
    <property type="nucleotide sequence ID" value="NZ_BSOQ01000002.1"/>
</dbReference>
<organism evidence="2 3">
    <name type="scientific">Rhizobium indigoferae</name>
    <dbReference type="NCBI Taxonomy" id="158891"/>
    <lineage>
        <taxon>Bacteria</taxon>
        <taxon>Pseudomonadati</taxon>
        <taxon>Pseudomonadota</taxon>
        <taxon>Alphaproteobacteria</taxon>
        <taxon>Hyphomicrobiales</taxon>
        <taxon>Rhizobiaceae</taxon>
        <taxon>Rhizobium/Agrobacterium group</taxon>
        <taxon>Rhizobium</taxon>
    </lineage>
</organism>
<evidence type="ECO:0000313" key="2">
    <source>
        <dbReference type="EMBL" id="WRW39834.1"/>
    </source>
</evidence>
<dbReference type="InterPro" id="IPR035919">
    <property type="entry name" value="EAL_sf"/>
</dbReference>
<dbReference type="InterPro" id="IPR050706">
    <property type="entry name" value="Cyclic-di-GMP_PDE-like"/>
</dbReference>
<accession>A0ABZ1DXK2</accession>
<dbReference type="Gene3D" id="2.60.120.10">
    <property type="entry name" value="Jelly Rolls"/>
    <property type="match status" value="1"/>
</dbReference>
<dbReference type="Pfam" id="PF07883">
    <property type="entry name" value="Cupin_2"/>
    <property type="match status" value="1"/>
</dbReference>
<dbReference type="InterPro" id="IPR011051">
    <property type="entry name" value="RmlC_Cupin_sf"/>
</dbReference>
<keyword evidence="3" id="KW-1185">Reference proteome</keyword>
<gene>
    <name evidence="2" type="ORF">U5G49_005191</name>
</gene>
<dbReference type="Pfam" id="PF00563">
    <property type="entry name" value="EAL"/>
    <property type="match status" value="1"/>
</dbReference>
<dbReference type="Proteomes" id="UP001322785">
    <property type="component" value="Plasmid pRinCIP108029b"/>
</dbReference>
<keyword evidence="2" id="KW-0614">Plasmid</keyword>
<sequence>MHYQPIVELATGICVGAEALVRWRRRDGSLVRPDLFIPLAEETGLIVPITDQVLDEVVRELNTVLVDDRGLYIAINLSAVDIKSGRFIDMIAEKLRHTGIRNEQIWLEATERGFIDVDAARANLDRARRAGHSIAIDDFGTGYSSLQYLQGLPVDALKIDKSFIDTIGRGAATSSVTLHIIEMATELGLFSVAEGVETEEQGALLTTPETGGAFALVDSVTEPGYGPPRHVHKNEDEAFFVLSGDVEFWTKDGTVVKGPGEAVFMPRGVEHTFRVAGEQPERMLTMLTPGGFEAYFLEMGHNKYRIPEDMAAIVGSAATYGITFTGPPLDPH</sequence>
<dbReference type="Gene3D" id="3.20.20.450">
    <property type="entry name" value="EAL domain"/>
    <property type="match status" value="1"/>
</dbReference>
<proteinExistence type="predicted"/>
<dbReference type="CDD" id="cd01948">
    <property type="entry name" value="EAL"/>
    <property type="match status" value="1"/>
</dbReference>
<name>A0ABZ1DXK2_9HYPH</name>
<reference evidence="2 3" key="1">
    <citation type="submission" date="2023-12" db="EMBL/GenBank/DDBJ databases">
        <authorList>
            <person name="Menendez E."/>
            <person name="Kaur S."/>
            <person name="Flores-Felix J.D."/>
            <person name="diCenzo G.C."/>
            <person name="Peix A."/>
            <person name="Velazquez E."/>
        </authorList>
    </citation>
    <scope>NUCLEOTIDE SEQUENCE [LARGE SCALE GENOMIC DNA]</scope>
    <source>
        <strain evidence="2 3">CIP 108029</strain>
        <plasmid evidence="2 3">pRinCIP108029b</plasmid>
    </source>
</reference>
<evidence type="ECO:0000313" key="3">
    <source>
        <dbReference type="Proteomes" id="UP001322785"/>
    </source>
</evidence>
<dbReference type="SUPFAM" id="SSF141868">
    <property type="entry name" value="EAL domain-like"/>
    <property type="match status" value="1"/>
</dbReference>
<evidence type="ECO:0000259" key="1">
    <source>
        <dbReference type="PROSITE" id="PS50883"/>
    </source>
</evidence>
<dbReference type="PROSITE" id="PS50883">
    <property type="entry name" value="EAL"/>
    <property type="match status" value="1"/>
</dbReference>